<feature type="domain" description="RiboL-PSP-HEPN" evidence="1">
    <location>
        <begin position="18"/>
        <end position="179"/>
    </location>
</feature>
<evidence type="ECO:0000313" key="2">
    <source>
        <dbReference type="EMBL" id="QHG67113.1"/>
    </source>
</evidence>
<dbReference type="RefSeq" id="WP_159412183.1">
    <property type="nucleotide sequence ID" value="NZ_CP026115.2"/>
</dbReference>
<evidence type="ECO:0000313" key="3">
    <source>
        <dbReference type="Proteomes" id="UP000464480"/>
    </source>
</evidence>
<sequence>MSIILDLEYKPFHTFNKNLKKIRFIQHIQKDLANCDATKLHLKIHFLNQSYIIQLVAFWQVFIEDLAKYGFRKIEKSEGSQILKTIAKNKLNESLNRFNTPNTKNVDTLFKETLGINKVSEHWQSPELTRDEATNTLSKILDARHSIAHEGQAITPMCFEENFKNMEIIRKIAELTENIVLEELKSALELKK</sequence>
<evidence type="ECO:0000259" key="1">
    <source>
        <dbReference type="Pfam" id="PF18735"/>
    </source>
</evidence>
<gene>
    <name evidence="2" type="ORF">C2H86_22970</name>
</gene>
<dbReference type="AlphaFoldDB" id="A0A6I6XST0"/>
<organism evidence="2 3">
    <name type="scientific">Pseudomonas putida</name>
    <name type="common">Arthrobacter siderocapsulatus</name>
    <dbReference type="NCBI Taxonomy" id="303"/>
    <lineage>
        <taxon>Bacteria</taxon>
        <taxon>Pseudomonadati</taxon>
        <taxon>Pseudomonadota</taxon>
        <taxon>Gammaproteobacteria</taxon>
        <taxon>Pseudomonadales</taxon>
        <taxon>Pseudomonadaceae</taxon>
        <taxon>Pseudomonas</taxon>
    </lineage>
</organism>
<reference evidence="2 3" key="1">
    <citation type="submission" date="2020-02" db="EMBL/GenBank/DDBJ databases">
        <title>Pseudomonas Putida W5 Complete Genome Assembly.</title>
        <authorList>
            <person name="Yuan Z.-C."/>
            <person name="Shaw G.A."/>
            <person name="Cusano A.D."/>
            <person name="Caddey B.J."/>
            <person name="Weselowski B.J."/>
        </authorList>
    </citation>
    <scope>NUCLEOTIDE SEQUENCE [LARGE SCALE GENOMIC DNA]</scope>
    <source>
        <strain evidence="2 3">W5</strain>
    </source>
</reference>
<accession>A0A6I6XST0</accession>
<protein>
    <recommendedName>
        <fullName evidence="1">RiboL-PSP-HEPN domain-containing protein</fullName>
    </recommendedName>
</protein>
<dbReference type="InterPro" id="IPR041519">
    <property type="entry name" value="HEPN_RiboL-PSP"/>
</dbReference>
<proteinExistence type="predicted"/>
<dbReference type="Proteomes" id="UP000464480">
    <property type="component" value="Chromosome"/>
</dbReference>
<dbReference type="Pfam" id="PF18735">
    <property type="entry name" value="HEPN_RiboL-PSP"/>
    <property type="match status" value="1"/>
</dbReference>
<dbReference type="EMBL" id="CP026115">
    <property type="protein sequence ID" value="QHG67113.1"/>
    <property type="molecule type" value="Genomic_DNA"/>
</dbReference>
<name>A0A6I6XST0_PSEPU</name>